<dbReference type="PANTHER" id="PTHR30336">
    <property type="entry name" value="INNER MEMBRANE PROTEIN, PROBABLE PERMEASE"/>
    <property type="match status" value="1"/>
</dbReference>
<dbReference type="Proteomes" id="UP000319499">
    <property type="component" value="Unassembled WGS sequence"/>
</dbReference>
<dbReference type="GO" id="GO:0005886">
    <property type="term" value="C:plasma membrane"/>
    <property type="evidence" value="ECO:0007669"/>
    <property type="project" value="TreeGrafter"/>
</dbReference>
<reference evidence="3 4" key="1">
    <citation type="submission" date="2019-02" db="EMBL/GenBank/DDBJ databases">
        <title>Apibacter muscae sp. nov.: a novel member of the house fly microbiota.</title>
        <authorList>
            <person name="Park R."/>
        </authorList>
    </citation>
    <scope>NUCLEOTIDE SEQUENCE [LARGE SCALE GENOMIC DNA]</scope>
    <source>
        <strain evidence="3 4">AL1</strain>
    </source>
</reference>
<feature type="transmembrane region" description="Helical" evidence="1">
    <location>
        <begin position="33"/>
        <end position="53"/>
    </location>
</feature>
<keyword evidence="1" id="KW-0812">Transmembrane</keyword>
<name>A0A563D7H3_9FLAO</name>
<dbReference type="AlphaFoldDB" id="A0A563D7H3"/>
<dbReference type="GO" id="GO:0000270">
    <property type="term" value="P:peptidoglycan metabolic process"/>
    <property type="evidence" value="ECO:0007669"/>
    <property type="project" value="TreeGrafter"/>
</dbReference>
<dbReference type="InterPro" id="IPR051599">
    <property type="entry name" value="Cell_Envelope_Assoc"/>
</dbReference>
<evidence type="ECO:0000256" key="1">
    <source>
        <dbReference type="SAM" id="Phobius"/>
    </source>
</evidence>
<dbReference type="GO" id="GO:0043164">
    <property type="term" value="P:Gram-negative-bacterium-type cell wall biogenesis"/>
    <property type="evidence" value="ECO:0007669"/>
    <property type="project" value="TreeGrafter"/>
</dbReference>
<dbReference type="Pfam" id="PF02698">
    <property type="entry name" value="DUF218"/>
    <property type="match status" value="1"/>
</dbReference>
<dbReference type="PANTHER" id="PTHR30336:SF4">
    <property type="entry name" value="ENVELOPE BIOGENESIS FACTOR ELYC"/>
    <property type="match status" value="1"/>
</dbReference>
<feature type="domain" description="DUF218" evidence="2">
    <location>
        <begin position="68"/>
        <end position="211"/>
    </location>
</feature>
<keyword evidence="1" id="KW-0472">Membrane</keyword>
<protein>
    <submittedName>
        <fullName evidence="3">YdcF family protein</fullName>
    </submittedName>
</protein>
<dbReference type="InterPro" id="IPR014729">
    <property type="entry name" value="Rossmann-like_a/b/a_fold"/>
</dbReference>
<evidence type="ECO:0000313" key="4">
    <source>
        <dbReference type="Proteomes" id="UP000319499"/>
    </source>
</evidence>
<dbReference type="EMBL" id="SELH01000026">
    <property type="protein sequence ID" value="TWP26032.1"/>
    <property type="molecule type" value="Genomic_DNA"/>
</dbReference>
<dbReference type="OrthoDB" id="9782395at2"/>
<sequence length="220" mass="25484">MQFTGNLNHHLEKSNLKTLPQVFKKLIKVGTRYILFPALLVIIWFLFHNFFIIKEGINNGTSPAEVGVIFGSKNQENGSLSASLLERLNIGLNLYRKKQIEKIIVTGGMANKGLCEADLMRKYLSDHGVPLKDIITDDKALNTQENVENSLEIIKKHKFKSVAIVSEYYHIARIKLMFNKHNYDFNNIETVSSYGNPLKKYHLDVYLREFLAYYYYLLFK</sequence>
<keyword evidence="4" id="KW-1185">Reference proteome</keyword>
<comment type="caution">
    <text evidence="3">The sequence shown here is derived from an EMBL/GenBank/DDBJ whole genome shotgun (WGS) entry which is preliminary data.</text>
</comment>
<evidence type="ECO:0000313" key="3">
    <source>
        <dbReference type="EMBL" id="TWP26032.1"/>
    </source>
</evidence>
<dbReference type="Gene3D" id="3.40.50.620">
    <property type="entry name" value="HUPs"/>
    <property type="match status" value="1"/>
</dbReference>
<dbReference type="RefSeq" id="WP_146262729.1">
    <property type="nucleotide sequence ID" value="NZ_SELG01000041.1"/>
</dbReference>
<organism evidence="3 4">
    <name type="scientific">Apibacter muscae</name>
    <dbReference type="NCBI Taxonomy" id="2509004"/>
    <lineage>
        <taxon>Bacteria</taxon>
        <taxon>Pseudomonadati</taxon>
        <taxon>Bacteroidota</taxon>
        <taxon>Flavobacteriia</taxon>
        <taxon>Flavobacteriales</taxon>
        <taxon>Weeksellaceae</taxon>
        <taxon>Apibacter</taxon>
    </lineage>
</organism>
<accession>A0A563D7H3</accession>
<dbReference type="CDD" id="cd06259">
    <property type="entry name" value="YdcF-like"/>
    <property type="match status" value="1"/>
</dbReference>
<keyword evidence="1" id="KW-1133">Transmembrane helix</keyword>
<proteinExistence type="predicted"/>
<gene>
    <name evidence="3" type="ORF">ETU09_10010</name>
</gene>
<evidence type="ECO:0000259" key="2">
    <source>
        <dbReference type="Pfam" id="PF02698"/>
    </source>
</evidence>
<dbReference type="InterPro" id="IPR003848">
    <property type="entry name" value="DUF218"/>
</dbReference>